<evidence type="ECO:0000256" key="11">
    <source>
        <dbReference type="ARBA" id="ARBA00029981"/>
    </source>
</evidence>
<evidence type="ECO:0000256" key="13">
    <source>
        <dbReference type="ARBA" id="ARBA00048418"/>
    </source>
</evidence>
<evidence type="ECO:0000256" key="3">
    <source>
        <dbReference type="ARBA" id="ARBA00021330"/>
    </source>
</evidence>
<keyword evidence="4" id="KW-0489">Methyltransferase</keyword>
<evidence type="ECO:0000313" key="17">
    <source>
        <dbReference type="Proteomes" id="UP000009136"/>
    </source>
</evidence>
<dbReference type="GO" id="GO:0046872">
    <property type="term" value="F:metal ion binding"/>
    <property type="evidence" value="ECO:0007669"/>
    <property type="project" value="UniProtKB-KW"/>
</dbReference>
<comment type="similarity">
    <text evidence="2">Belongs to the methyltransferase superfamily. HEN1 family.</text>
</comment>
<dbReference type="EC" id="2.1.1.386" evidence="12"/>
<evidence type="ECO:0000256" key="14">
    <source>
        <dbReference type="ARBA" id="ARBA00053983"/>
    </source>
</evidence>
<protein>
    <recommendedName>
        <fullName evidence="3">Small RNA 2'-O-methyltransferase</fullName>
        <ecNumber evidence="12">2.1.1.386</ecNumber>
    </recommendedName>
    <alternativeName>
        <fullName evidence="11">HEN1 methyltransferase homolog 1</fullName>
    </alternativeName>
</protein>
<accession>A0A3Q1LY49</accession>
<dbReference type="SUPFAM" id="SSF53335">
    <property type="entry name" value="S-adenosyl-L-methionine-dependent methyltransferases"/>
    <property type="match status" value="1"/>
</dbReference>
<dbReference type="CTD" id="113802"/>
<dbReference type="RefSeq" id="XP_005204292.3">
    <property type="nucleotide sequence ID" value="XM_005204235.4"/>
</dbReference>
<keyword evidence="9" id="KW-0694">RNA-binding</keyword>
<keyword evidence="6" id="KW-0949">S-adenosyl-L-methionine</keyword>
<dbReference type="GO" id="GO:0001510">
    <property type="term" value="P:RNA methylation"/>
    <property type="evidence" value="ECO:0007669"/>
    <property type="project" value="InterPro"/>
</dbReference>
<evidence type="ECO:0000256" key="1">
    <source>
        <dbReference type="ARBA" id="ARBA00001946"/>
    </source>
</evidence>
<dbReference type="GeneTree" id="ENSGT00390000004798"/>
<dbReference type="GeneID" id="515853"/>
<keyword evidence="17" id="KW-1185">Reference proteome</keyword>
<evidence type="ECO:0000256" key="12">
    <source>
        <dbReference type="ARBA" id="ARBA00035025"/>
    </source>
</evidence>
<dbReference type="Gene3D" id="3.40.50.150">
    <property type="entry name" value="Vaccinia Virus protein VP39"/>
    <property type="match status" value="1"/>
</dbReference>
<keyword evidence="5" id="KW-0808">Transferase</keyword>
<dbReference type="GO" id="GO:0090486">
    <property type="term" value="F:small RNA 2'-O-methyltransferase activity"/>
    <property type="evidence" value="ECO:0007669"/>
    <property type="project" value="UniProtKB-EC"/>
</dbReference>
<evidence type="ECO:0000256" key="2">
    <source>
        <dbReference type="ARBA" id="ARBA00009026"/>
    </source>
</evidence>
<keyword evidence="7" id="KW-0479">Metal-binding</keyword>
<reference evidence="16" key="2">
    <citation type="submission" date="2025-08" db="UniProtKB">
        <authorList>
            <consortium name="Ensembl"/>
        </authorList>
    </citation>
    <scope>IDENTIFICATION</scope>
    <source>
        <strain evidence="16">Hereford</strain>
    </source>
</reference>
<reference evidence="16" key="3">
    <citation type="submission" date="2025-09" db="UniProtKB">
        <authorList>
            <consortium name="Ensembl"/>
        </authorList>
    </citation>
    <scope>IDENTIFICATION</scope>
    <source>
        <strain evidence="16">Hereford</strain>
    </source>
</reference>
<evidence type="ECO:0000256" key="9">
    <source>
        <dbReference type="ARBA" id="ARBA00022884"/>
    </source>
</evidence>
<evidence type="ECO:0000256" key="7">
    <source>
        <dbReference type="ARBA" id="ARBA00022723"/>
    </source>
</evidence>
<dbReference type="InterPro" id="IPR029063">
    <property type="entry name" value="SAM-dependent_MTases_sf"/>
</dbReference>
<dbReference type="Proteomes" id="UP000009136">
    <property type="component" value="Chromosome 3"/>
</dbReference>
<dbReference type="InterPro" id="IPR026610">
    <property type="entry name" value="Hen1"/>
</dbReference>
<feature type="compositionally biased region" description="Polar residues" evidence="15">
    <location>
        <begin position="1"/>
        <end position="21"/>
    </location>
</feature>
<dbReference type="GlyGen" id="A0A3Q1LY49">
    <property type="glycosylation" value="1 site"/>
</dbReference>
<dbReference type="PANTHER" id="PTHR21404">
    <property type="entry name" value="HEN1"/>
    <property type="match status" value="1"/>
</dbReference>
<reference evidence="16" key="1">
    <citation type="submission" date="2018-03" db="EMBL/GenBank/DDBJ databases">
        <title>ARS-UCD1.2.</title>
        <authorList>
            <person name="Rosen B.D."/>
            <person name="Bickhart D.M."/>
            <person name="Koren S."/>
            <person name="Schnabel R.D."/>
            <person name="Hall R."/>
            <person name="Zimin A."/>
            <person name="Dreischer C."/>
            <person name="Schultheiss S."/>
            <person name="Schroeder S.G."/>
            <person name="Elsik C.G."/>
            <person name="Couldrey C."/>
            <person name="Liu G.E."/>
            <person name="Van Tassell C.P."/>
            <person name="Phillippy A.M."/>
            <person name="Smith T.P.L."/>
            <person name="Medrano J.F."/>
        </authorList>
    </citation>
    <scope>NUCLEOTIDE SEQUENCE [LARGE SCALE GENOMIC DNA]</scope>
    <source>
        <strain evidence="16">Hereford</strain>
    </source>
</reference>
<evidence type="ECO:0000256" key="6">
    <source>
        <dbReference type="ARBA" id="ARBA00022691"/>
    </source>
</evidence>
<dbReference type="AlphaFoldDB" id="A0A3Q1LY49"/>
<comment type="catalytic activity">
    <reaction evidence="13">
        <text>small RNA 3'-end nucleotide + S-adenosyl-L-methionine = small RNA 3'-end 2'-O-methylnucleotide + S-adenosyl-L-homocysteine + H(+)</text>
        <dbReference type="Rhea" id="RHEA:37887"/>
        <dbReference type="Rhea" id="RHEA-COMP:10415"/>
        <dbReference type="Rhea" id="RHEA-COMP:10416"/>
        <dbReference type="ChEBI" id="CHEBI:15378"/>
        <dbReference type="ChEBI" id="CHEBI:57856"/>
        <dbReference type="ChEBI" id="CHEBI:59789"/>
        <dbReference type="ChEBI" id="CHEBI:74896"/>
        <dbReference type="ChEBI" id="CHEBI:74898"/>
        <dbReference type="EC" id="2.1.1.386"/>
    </reaction>
</comment>
<evidence type="ECO:0000256" key="10">
    <source>
        <dbReference type="ARBA" id="ARBA00023158"/>
    </source>
</evidence>
<organism evidence="16 17">
    <name type="scientific">Bos taurus</name>
    <name type="common">Bovine</name>
    <dbReference type="NCBI Taxonomy" id="9913"/>
    <lineage>
        <taxon>Eukaryota</taxon>
        <taxon>Metazoa</taxon>
        <taxon>Chordata</taxon>
        <taxon>Craniata</taxon>
        <taxon>Vertebrata</taxon>
        <taxon>Euteleostomi</taxon>
        <taxon>Mammalia</taxon>
        <taxon>Eutheria</taxon>
        <taxon>Laurasiatheria</taxon>
        <taxon>Artiodactyla</taxon>
        <taxon>Ruminantia</taxon>
        <taxon>Pecora</taxon>
        <taxon>Bovidae</taxon>
        <taxon>Bovinae</taxon>
        <taxon>Bos</taxon>
    </lineage>
</organism>
<keyword evidence="10" id="KW-0943">RNA-mediated gene silencing</keyword>
<name>A0A3Q1LY49_BOVIN</name>
<dbReference type="HOGENOM" id="CLU_044646_0_0_1"/>
<dbReference type="STRING" id="9913.ENSBTAP00000062452"/>
<evidence type="ECO:0000256" key="8">
    <source>
        <dbReference type="ARBA" id="ARBA00022842"/>
    </source>
</evidence>
<evidence type="ECO:0000256" key="5">
    <source>
        <dbReference type="ARBA" id="ARBA00022679"/>
    </source>
</evidence>
<comment type="cofactor">
    <cofactor evidence="1">
        <name>Mg(2+)</name>
        <dbReference type="ChEBI" id="CHEBI:18420"/>
    </cofactor>
</comment>
<dbReference type="Ensembl" id="ENSBTAT00000086275.3">
    <property type="protein sequence ID" value="ENSBTAP00000062452.2"/>
    <property type="gene ID" value="ENSBTAG00000008467.8"/>
</dbReference>
<gene>
    <name evidence="16" type="primary">HENMT1</name>
</gene>
<dbReference type="FunFam" id="3.40.50.150:FF:000124">
    <property type="entry name" value="HEN methyltransferase 1"/>
    <property type="match status" value="1"/>
</dbReference>
<comment type="function">
    <text evidence="14">Methyltransferase that adds a 2'-O-methyl group at the 3'-end of piRNAs, a class of 24 to 30 nucleotide RNAs that are generated by a Dicer-independent mechanism and are primarily derived from transposons and other repeated sequence elements. This probably protects the 3'-end of piRNAs from uridylation activity and subsequent degradation. Stabilization of piRNAs is essential for gametogenesis.</text>
</comment>
<dbReference type="PANTHER" id="PTHR21404:SF3">
    <property type="entry name" value="SMALL RNA 2'-O-METHYLTRANSFERASE"/>
    <property type="match status" value="1"/>
</dbReference>
<feature type="region of interest" description="Disordered" evidence="15">
    <location>
        <begin position="1"/>
        <end position="80"/>
    </location>
</feature>
<evidence type="ECO:0000256" key="4">
    <source>
        <dbReference type="ARBA" id="ARBA00022603"/>
    </source>
</evidence>
<keyword evidence="8" id="KW-0460">Magnesium</keyword>
<evidence type="ECO:0000313" key="16">
    <source>
        <dbReference type="Ensembl" id="ENSBTAP00000062452.2"/>
    </source>
</evidence>
<dbReference type="GO" id="GO:0031047">
    <property type="term" value="P:regulatory ncRNA-mediated gene silencing"/>
    <property type="evidence" value="ECO:0007669"/>
    <property type="project" value="UniProtKB-KW"/>
</dbReference>
<evidence type="ECO:0000256" key="15">
    <source>
        <dbReference type="SAM" id="MobiDB-lite"/>
    </source>
</evidence>
<sequence length="512" mass="57686">MALGNEPQTLLKDTNPMSWSQEPRGKELNPELGSGHLGRRSRESPGQCSRPKCGRSRCGGGRVKSRGETARAPVSRAGPGDKCGRRFEASALLRYVRWLAARGGASYRKGLKETAALLFQRNLKTVVEDNMECNSVVDGNVEEVPSKKVIKFNPPLYKQRYQFVKNLVEQHQPKKVADLGCGDVCLLAILKYQKCVEELVGVDINEGRLKWNGSRLSPCVGDHLDPRELDLAITLYHGSVLEKDCRLLGFDLAACIELIEHFDSEDLAKFPEVVFGYMCPAMIVISTPNSEFNSLFPCAVFRDSDHKFEWSRMQFQTWALDVASRYNYSVEFTGVGEPPTGAEDVGYCTQIGVFRRKAEAAELAVLEHHGEHVYEVVYTTSYPSLQQINYRRRVVIYLVYREVSRLKQKYQVSLRQHELEPEFIAPGNQTGKFTSDLPVPVLTEDDKAMEIAPQPFCIEDKFYVPLQRIIAYPRLGHLCGNVEKLREFLGDVIELNCDGSAVKVDLNDCSDF</sequence>
<dbReference type="GO" id="GO:0003723">
    <property type="term" value="F:RNA binding"/>
    <property type="evidence" value="ECO:0007669"/>
    <property type="project" value="UniProtKB-KW"/>
</dbReference>
<proteinExistence type="inferred from homology"/>